<comment type="caution">
    <text evidence="2">The sequence shown here is derived from an EMBL/GenBank/DDBJ whole genome shotgun (WGS) entry which is preliminary data.</text>
</comment>
<accession>A0ABR4ELB4</accession>
<keyword evidence="3" id="KW-1185">Reference proteome</keyword>
<dbReference type="Proteomes" id="UP001600888">
    <property type="component" value="Unassembled WGS sequence"/>
</dbReference>
<proteinExistence type="predicted"/>
<sequence>MYIRNLLAAASFIAMVASAALPETQGAYVPGFEKSCVEGCKADGTANNAQENCYGWCPQCDASLSDDCLAEDKI</sequence>
<feature type="signal peptide" evidence="1">
    <location>
        <begin position="1"/>
        <end position="26"/>
    </location>
</feature>
<evidence type="ECO:0000256" key="1">
    <source>
        <dbReference type="SAM" id="SignalP"/>
    </source>
</evidence>
<feature type="chain" id="PRO_5046185733" evidence="1">
    <location>
        <begin position="27"/>
        <end position="74"/>
    </location>
</feature>
<gene>
    <name evidence="2" type="ORF">FJTKL_10094</name>
</gene>
<evidence type="ECO:0000313" key="3">
    <source>
        <dbReference type="Proteomes" id="UP001600888"/>
    </source>
</evidence>
<organism evidence="2 3">
    <name type="scientific">Diaporthe vaccinii</name>
    <dbReference type="NCBI Taxonomy" id="105482"/>
    <lineage>
        <taxon>Eukaryota</taxon>
        <taxon>Fungi</taxon>
        <taxon>Dikarya</taxon>
        <taxon>Ascomycota</taxon>
        <taxon>Pezizomycotina</taxon>
        <taxon>Sordariomycetes</taxon>
        <taxon>Sordariomycetidae</taxon>
        <taxon>Diaporthales</taxon>
        <taxon>Diaporthaceae</taxon>
        <taxon>Diaporthe</taxon>
        <taxon>Diaporthe eres species complex</taxon>
    </lineage>
</organism>
<reference evidence="2 3" key="1">
    <citation type="submission" date="2024-03" db="EMBL/GenBank/DDBJ databases">
        <title>A high-quality draft genome sequence of Diaporthe vaccinii, a causative agent of upright dieback and viscid rot disease in cranberry plants.</title>
        <authorList>
            <person name="Sarrasin M."/>
            <person name="Lang B.F."/>
            <person name="Burger G."/>
        </authorList>
    </citation>
    <scope>NUCLEOTIDE SEQUENCE [LARGE SCALE GENOMIC DNA]</scope>
    <source>
        <strain evidence="2 3">IS7</strain>
    </source>
</reference>
<protein>
    <submittedName>
        <fullName evidence="2">Uncharacterized protein</fullName>
    </submittedName>
</protein>
<dbReference type="EMBL" id="JBAWTH010000044">
    <property type="protein sequence ID" value="KAL2283213.1"/>
    <property type="molecule type" value="Genomic_DNA"/>
</dbReference>
<evidence type="ECO:0000313" key="2">
    <source>
        <dbReference type="EMBL" id="KAL2283213.1"/>
    </source>
</evidence>
<keyword evidence="1" id="KW-0732">Signal</keyword>
<name>A0ABR4ELB4_9PEZI</name>